<dbReference type="Proteomes" id="UP001157091">
    <property type="component" value="Unassembled WGS sequence"/>
</dbReference>
<evidence type="ECO:0000256" key="1">
    <source>
        <dbReference type="SAM" id="MobiDB-lite"/>
    </source>
</evidence>
<accession>A0ABQ6I486</accession>
<feature type="compositionally biased region" description="Basic and acidic residues" evidence="1">
    <location>
        <begin position="141"/>
        <end position="175"/>
    </location>
</feature>
<gene>
    <name evidence="2" type="ORF">GCM10025864_25320</name>
</gene>
<evidence type="ECO:0000313" key="2">
    <source>
        <dbReference type="EMBL" id="GMA24773.1"/>
    </source>
</evidence>
<protein>
    <submittedName>
        <fullName evidence="2">Uncharacterized protein</fullName>
    </submittedName>
</protein>
<dbReference type="EMBL" id="BSUK01000001">
    <property type="protein sequence ID" value="GMA24773.1"/>
    <property type="molecule type" value="Genomic_DNA"/>
</dbReference>
<feature type="region of interest" description="Disordered" evidence="1">
    <location>
        <begin position="1"/>
        <end position="113"/>
    </location>
</feature>
<feature type="compositionally biased region" description="Basic and acidic residues" evidence="1">
    <location>
        <begin position="44"/>
        <end position="94"/>
    </location>
</feature>
<sequence length="175" mass="19327">MAGDATTVAARRVARGERAAERLTTGVERPTTRSLEPGLVGPPCRDDDAASEREHARQQHDRHEEHGPRQRTEPGEHAGDHGRRHERQGEDRATPRGRAPGVRTGGGCRPEGAAGLGVVLRLDAHVPRLLTTSDPPRLVRAHREQRDTSRDDRALRRERDLGHPSPDDREHAQAP</sequence>
<feature type="compositionally biased region" description="Low complexity" evidence="1">
    <location>
        <begin position="1"/>
        <end position="11"/>
    </location>
</feature>
<proteinExistence type="predicted"/>
<organism evidence="2 3">
    <name type="scientific">Luteimicrobium album</name>
    <dbReference type="NCBI Taxonomy" id="1054550"/>
    <lineage>
        <taxon>Bacteria</taxon>
        <taxon>Bacillati</taxon>
        <taxon>Actinomycetota</taxon>
        <taxon>Actinomycetes</taxon>
        <taxon>Micrococcales</taxon>
        <taxon>Luteimicrobium</taxon>
    </lineage>
</organism>
<reference evidence="3" key="1">
    <citation type="journal article" date="2019" name="Int. J. Syst. Evol. Microbiol.">
        <title>The Global Catalogue of Microorganisms (GCM) 10K type strain sequencing project: providing services to taxonomists for standard genome sequencing and annotation.</title>
        <authorList>
            <consortium name="The Broad Institute Genomics Platform"/>
            <consortium name="The Broad Institute Genome Sequencing Center for Infectious Disease"/>
            <person name="Wu L."/>
            <person name="Ma J."/>
        </authorList>
    </citation>
    <scope>NUCLEOTIDE SEQUENCE [LARGE SCALE GENOMIC DNA]</scope>
    <source>
        <strain evidence="3">NBRC 106348</strain>
    </source>
</reference>
<dbReference type="RefSeq" id="WP_284293501.1">
    <property type="nucleotide sequence ID" value="NZ_BSUK01000001.1"/>
</dbReference>
<evidence type="ECO:0000313" key="3">
    <source>
        <dbReference type="Proteomes" id="UP001157091"/>
    </source>
</evidence>
<comment type="caution">
    <text evidence="2">The sequence shown here is derived from an EMBL/GenBank/DDBJ whole genome shotgun (WGS) entry which is preliminary data.</text>
</comment>
<feature type="region of interest" description="Disordered" evidence="1">
    <location>
        <begin position="128"/>
        <end position="175"/>
    </location>
</feature>
<name>A0ABQ6I486_9MICO</name>
<keyword evidence="3" id="KW-1185">Reference proteome</keyword>